<protein>
    <submittedName>
        <fullName evidence="3">Uncharacterized protein</fullName>
    </submittedName>
</protein>
<dbReference type="EMBL" id="LPUX01000067">
    <property type="protein sequence ID" value="OAP35220.1"/>
    <property type="molecule type" value="Genomic_DNA"/>
</dbReference>
<gene>
    <name evidence="3" type="ORF">AU381_26120</name>
</gene>
<feature type="region of interest" description="Disordered" evidence="1">
    <location>
        <begin position="1"/>
        <end position="38"/>
    </location>
</feature>
<organism evidence="3 4">
    <name type="scientific">Sinorhizobium glycinis</name>
    <dbReference type="NCBI Taxonomy" id="1472378"/>
    <lineage>
        <taxon>Bacteria</taxon>
        <taxon>Pseudomonadati</taxon>
        <taxon>Pseudomonadota</taxon>
        <taxon>Alphaproteobacteria</taxon>
        <taxon>Hyphomicrobiales</taxon>
        <taxon>Rhizobiaceae</taxon>
        <taxon>Sinorhizobium/Ensifer group</taxon>
        <taxon>Sinorhizobium</taxon>
    </lineage>
</organism>
<proteinExistence type="predicted"/>
<evidence type="ECO:0000313" key="4">
    <source>
        <dbReference type="Proteomes" id="UP000094025"/>
    </source>
</evidence>
<evidence type="ECO:0000256" key="1">
    <source>
        <dbReference type="SAM" id="MobiDB-lite"/>
    </source>
</evidence>
<comment type="caution">
    <text evidence="3">The sequence shown here is derived from an EMBL/GenBank/DDBJ whole genome shotgun (WGS) entry which is preliminary data.</text>
</comment>
<feature type="transmembrane region" description="Helical" evidence="2">
    <location>
        <begin position="46"/>
        <end position="66"/>
    </location>
</feature>
<name>A0A178XIZ6_9HYPH</name>
<keyword evidence="4" id="KW-1185">Reference proteome</keyword>
<reference evidence="3 4" key="1">
    <citation type="journal article" date="2016" name="Int. J. Syst. Evol. Microbiol.">
        <title>Ensifer glycinis sp. nov., an novel rhizobial species associated with Glycine spp.</title>
        <authorList>
            <person name="Yan H."/>
            <person name="Yan J."/>
            <person name="Sui X.H."/>
            <person name="Wang E.T."/>
            <person name="Chen W.X."/>
            <person name="Zhang X.X."/>
            <person name="Chen W.F."/>
        </authorList>
    </citation>
    <scope>NUCLEOTIDE SEQUENCE [LARGE SCALE GENOMIC DNA]</scope>
    <source>
        <strain evidence="3 4">CCBAU 23380</strain>
    </source>
</reference>
<dbReference type="Proteomes" id="UP000094025">
    <property type="component" value="Unassembled WGS sequence"/>
</dbReference>
<keyword evidence="2" id="KW-0472">Membrane</keyword>
<dbReference type="AlphaFoldDB" id="A0A178XIZ6"/>
<sequence>MRSEVAGLIRKVSGQPSGESSETRNVRQSRRKRLLIRDRRDANNPASAEAVLIGIVAAVALAAYWVCRFG</sequence>
<keyword evidence="2" id="KW-0812">Transmembrane</keyword>
<keyword evidence="2" id="KW-1133">Transmembrane helix</keyword>
<accession>A0A178XIZ6</accession>
<evidence type="ECO:0000256" key="2">
    <source>
        <dbReference type="SAM" id="Phobius"/>
    </source>
</evidence>
<evidence type="ECO:0000313" key="3">
    <source>
        <dbReference type="EMBL" id="OAP35220.1"/>
    </source>
</evidence>